<feature type="binding site" evidence="6 7">
    <location>
        <position position="82"/>
    </location>
    <ligand>
        <name>ATP</name>
        <dbReference type="ChEBI" id="CHEBI:30616"/>
    </ligand>
</feature>
<evidence type="ECO:0000256" key="4">
    <source>
        <dbReference type="ARBA" id="ARBA00022840"/>
    </source>
</evidence>
<dbReference type="PROSITE" id="PS51510">
    <property type="entry name" value="PHOSPHAGEN_KINASE_C"/>
    <property type="match status" value="1"/>
</dbReference>
<feature type="binding site" evidence="6 7">
    <location>
        <begin position="17"/>
        <end position="21"/>
    </location>
    <ligand>
        <name>ATP</name>
        <dbReference type="ChEBI" id="CHEBI:30616"/>
    </ligand>
</feature>
<comment type="activity regulation">
    <text evidence="6">Appears to be allosterically activated by the binding of pArg-containing polypeptides to the pArg-binding pocket localized in the C-terminal domain of McsB.</text>
</comment>
<dbReference type="PANTHER" id="PTHR11547">
    <property type="entry name" value="ARGININE OR CREATINE KINASE"/>
    <property type="match status" value="1"/>
</dbReference>
<dbReference type="GO" id="GO:0005524">
    <property type="term" value="F:ATP binding"/>
    <property type="evidence" value="ECO:0007669"/>
    <property type="project" value="UniProtKB-UniRule"/>
</dbReference>
<dbReference type="InterPro" id="IPR023660">
    <property type="entry name" value="Arg_Kinase"/>
</dbReference>
<dbReference type="Proteomes" id="UP000029622">
    <property type="component" value="Unassembled WGS sequence"/>
</dbReference>
<organism evidence="10 11">
    <name type="scientific">Caloranaerobacter azorensis H53214</name>
    <dbReference type="NCBI Taxonomy" id="1156417"/>
    <lineage>
        <taxon>Bacteria</taxon>
        <taxon>Bacillati</taxon>
        <taxon>Bacillota</taxon>
        <taxon>Tissierellia</taxon>
        <taxon>Tissierellales</taxon>
        <taxon>Thermohalobacteraceae</taxon>
        <taxon>Caloranaerobacter</taxon>
    </lineage>
</organism>
<feature type="binding site" evidence="6 7">
    <location>
        <begin position="167"/>
        <end position="171"/>
    </location>
    <ligand>
        <name>ATP</name>
        <dbReference type="ChEBI" id="CHEBI:30616"/>
    </ligand>
</feature>
<evidence type="ECO:0000313" key="10">
    <source>
        <dbReference type="EMBL" id="KGG80117.1"/>
    </source>
</evidence>
<evidence type="ECO:0000313" key="11">
    <source>
        <dbReference type="Proteomes" id="UP000029622"/>
    </source>
</evidence>
<dbReference type="Gene3D" id="3.30.590.10">
    <property type="entry name" value="Glutamine synthetase/guanido kinase, catalytic domain"/>
    <property type="match status" value="1"/>
</dbReference>
<evidence type="ECO:0000259" key="9">
    <source>
        <dbReference type="PROSITE" id="PS51510"/>
    </source>
</evidence>
<evidence type="ECO:0000256" key="6">
    <source>
        <dbReference type="HAMAP-Rule" id="MF_00602"/>
    </source>
</evidence>
<dbReference type="InterPro" id="IPR014746">
    <property type="entry name" value="Gln_synth/guanido_kin_cat_dom"/>
</dbReference>
<comment type="function">
    <text evidence="6">Catalyzes the specific phosphorylation of arginine residues in proteins.</text>
</comment>
<dbReference type="GO" id="GO:0005615">
    <property type="term" value="C:extracellular space"/>
    <property type="evidence" value="ECO:0007669"/>
    <property type="project" value="TreeGrafter"/>
</dbReference>
<dbReference type="GO" id="GO:1990424">
    <property type="term" value="F:protein arginine kinase activity"/>
    <property type="evidence" value="ECO:0007669"/>
    <property type="project" value="UniProtKB-EC"/>
</dbReference>
<keyword evidence="1 6" id="KW-0808">Transferase</keyword>
<dbReference type="HAMAP" id="MF_00602">
    <property type="entry name" value="Prot_Arg_kinase"/>
    <property type="match status" value="1"/>
</dbReference>
<sequence length="341" mass="39077">MVKWLKGNNKPKDIVVSTRIRLARNIEDFLFPEIMTIESANEVINRVRDSIIEGNTILSREFDFFRTKEISPLDRQVFVEKHIISPGLISNPEKSAFLLRKDEKVTVMINEEDHIRIQVLLPGLELEKGWDLCNKIDDVIEENVKYAFDEKLGYLTSCPTNVGTGMRASVMLHLPSLVMTGHINKVLQAVNQVGLTVRGLYGEGTDASGNLFQISNQTTLGETEEEIIEKLKKIVLQIIDHEKESRQRLMNLKRIEVEDRIYRSLGILKNSRIITSKESMKLLSDVRMGIEMGIINDIDLEKINNLMILSQPASIQKYSGRGLNARERDIKRAEMIREYLK</sequence>
<accession>A0A096BGW9</accession>
<protein>
    <recommendedName>
        <fullName evidence="6">Protein-arginine kinase</fullName>
        <ecNumber evidence="6">2.7.14.1</ecNumber>
    </recommendedName>
</protein>
<dbReference type="EMBL" id="AZTB01000039">
    <property type="protein sequence ID" value="KGG80117.1"/>
    <property type="molecule type" value="Genomic_DNA"/>
</dbReference>
<dbReference type="InterPro" id="IPR022414">
    <property type="entry name" value="ATP-guanido_PTrfase_cat"/>
</dbReference>
<keyword evidence="2 6" id="KW-0547">Nucleotide-binding</keyword>
<dbReference type="InterPro" id="IPR022415">
    <property type="entry name" value="ATP-guanido_PTrfase_AS"/>
</dbReference>
<evidence type="ECO:0000256" key="7">
    <source>
        <dbReference type="PROSITE-ProRule" id="PRU00843"/>
    </source>
</evidence>
<dbReference type="NCBIfam" id="NF002194">
    <property type="entry name" value="PRK01059.1-4"/>
    <property type="match status" value="1"/>
</dbReference>
<evidence type="ECO:0000256" key="8">
    <source>
        <dbReference type="RuleBase" id="RU000505"/>
    </source>
</evidence>
<keyword evidence="3 6" id="KW-0418">Kinase</keyword>
<dbReference type="PROSITE" id="PS00112">
    <property type="entry name" value="PHOSPHAGEN_KINASE"/>
    <property type="match status" value="1"/>
</dbReference>
<dbReference type="STRING" id="1156417.Y919_08085"/>
<comment type="catalytic activity">
    <reaction evidence="5 6">
        <text>L-arginyl-[protein] + ATP = N(omega)-phospho-L-arginyl-[protein] + ADP + H(+)</text>
        <dbReference type="Rhea" id="RHEA:43384"/>
        <dbReference type="Rhea" id="RHEA-COMP:10532"/>
        <dbReference type="Rhea" id="RHEA-COMP:10533"/>
        <dbReference type="ChEBI" id="CHEBI:15378"/>
        <dbReference type="ChEBI" id="CHEBI:29965"/>
        <dbReference type="ChEBI" id="CHEBI:30616"/>
        <dbReference type="ChEBI" id="CHEBI:83226"/>
        <dbReference type="ChEBI" id="CHEBI:456216"/>
        <dbReference type="EC" id="2.7.14.1"/>
    </reaction>
</comment>
<evidence type="ECO:0000256" key="3">
    <source>
        <dbReference type="ARBA" id="ARBA00022777"/>
    </source>
</evidence>
<proteinExistence type="inferred from homology"/>
<dbReference type="GO" id="GO:0046314">
    <property type="term" value="P:phosphocreatine biosynthetic process"/>
    <property type="evidence" value="ECO:0007669"/>
    <property type="project" value="InterPro"/>
</dbReference>
<dbReference type="EC" id="2.7.14.1" evidence="6"/>
<dbReference type="InterPro" id="IPR000749">
    <property type="entry name" value="ATP-guanido_PTrfase"/>
</dbReference>
<feature type="binding site" evidence="6 7">
    <location>
        <position position="116"/>
    </location>
    <ligand>
        <name>ATP</name>
        <dbReference type="ChEBI" id="CHEBI:30616"/>
    </ligand>
</feature>
<evidence type="ECO:0000256" key="5">
    <source>
        <dbReference type="ARBA" id="ARBA00051816"/>
    </source>
</evidence>
<dbReference type="FunFam" id="3.30.590.10:FF:000007">
    <property type="entry name" value="Protein-arginine kinase"/>
    <property type="match status" value="1"/>
</dbReference>
<feature type="domain" description="Phosphagen kinase C-terminal" evidence="9">
    <location>
        <begin position="14"/>
        <end position="245"/>
    </location>
</feature>
<feature type="binding site" evidence="6 7">
    <location>
        <begin position="198"/>
        <end position="203"/>
    </location>
    <ligand>
        <name>ATP</name>
        <dbReference type="ChEBI" id="CHEBI:30616"/>
    </ligand>
</feature>
<dbReference type="PANTHER" id="PTHR11547:SF38">
    <property type="entry name" value="ARGININE KINASE 1-RELATED"/>
    <property type="match status" value="1"/>
</dbReference>
<evidence type="ECO:0000256" key="2">
    <source>
        <dbReference type="ARBA" id="ARBA00022741"/>
    </source>
</evidence>
<comment type="similarity">
    <text evidence="6 7 8">Belongs to the ATP:guanido phosphotransferase family.</text>
</comment>
<dbReference type="Pfam" id="PF00217">
    <property type="entry name" value="ATP-gua_Ptrans"/>
    <property type="match status" value="1"/>
</dbReference>
<feature type="short sequence motif" description="RDXXRA motif of the pArg binding pocket involved in allosteric regulation" evidence="6">
    <location>
        <begin position="328"/>
        <end position="333"/>
    </location>
</feature>
<reference evidence="10 11" key="1">
    <citation type="submission" date="2013-12" db="EMBL/GenBank/DDBJ databases">
        <title>Draft genome sequence of Caloranaerobacter sp. H53214.</title>
        <authorList>
            <person name="Jiang L.J."/>
            <person name="Shao Z.Z."/>
            <person name="Long M.N."/>
        </authorList>
    </citation>
    <scope>NUCLEOTIDE SEQUENCE [LARGE SCALE GENOMIC DNA]</scope>
    <source>
        <strain evidence="10 11">H53214</strain>
    </source>
</reference>
<keyword evidence="4 6" id="KW-0067">ATP-binding</keyword>
<dbReference type="RefSeq" id="WP_035163848.1">
    <property type="nucleotide sequence ID" value="NZ_AZTB01000039.1"/>
</dbReference>
<gene>
    <name evidence="6" type="primary">mcsB</name>
    <name evidence="10" type="ORF">Y919_08085</name>
</gene>
<dbReference type="GO" id="GO:0004111">
    <property type="term" value="F:creatine kinase activity"/>
    <property type="evidence" value="ECO:0007669"/>
    <property type="project" value="InterPro"/>
</dbReference>
<dbReference type="CDD" id="cd07930">
    <property type="entry name" value="bacterial_phosphagen_kinase"/>
    <property type="match status" value="1"/>
</dbReference>
<name>A0A096BGW9_9FIRM</name>
<comment type="caution">
    <text evidence="10">The sequence shown here is derived from an EMBL/GenBank/DDBJ whole genome shotgun (WGS) entry which is preliminary data.</text>
</comment>
<dbReference type="AlphaFoldDB" id="A0A096BGW9"/>
<dbReference type="SUPFAM" id="SSF55931">
    <property type="entry name" value="Glutamine synthetase/guanido kinase"/>
    <property type="match status" value="1"/>
</dbReference>
<keyword evidence="6" id="KW-0021">Allosteric enzyme</keyword>
<evidence type="ECO:0000256" key="1">
    <source>
        <dbReference type="ARBA" id="ARBA00022679"/>
    </source>
</evidence>